<keyword evidence="3" id="KW-1185">Reference proteome</keyword>
<evidence type="ECO:0000256" key="1">
    <source>
        <dbReference type="SAM" id="MobiDB-lite"/>
    </source>
</evidence>
<evidence type="ECO:0000313" key="2">
    <source>
        <dbReference type="EMBL" id="ASN24811.1"/>
    </source>
</evidence>
<accession>A0A221NXV4</accession>
<evidence type="ECO:0008006" key="4">
    <source>
        <dbReference type="Google" id="ProtNLM"/>
    </source>
</evidence>
<proteinExistence type="predicted"/>
<sequence>MRQPDSRVPGVPPSSRTDPEAFEAVERLMWAGRTDASAAGFDRLCACPAPELPDAARASDGTRVLDVGAGMGTAPLVAQGGALVRAADVDAADGGRAHRRAAAAEVAALPELLFLGGEFDAVAGIFVRNRVTVLACAVRW</sequence>
<dbReference type="KEGG" id="splu:LK06_011940"/>
<gene>
    <name evidence="2" type="ORF">LK07_13070</name>
</gene>
<name>A0A221NXV4_9ACTN</name>
<dbReference type="Proteomes" id="UP000031501">
    <property type="component" value="Chromosome"/>
</dbReference>
<reference evidence="2 3" key="1">
    <citation type="submission" date="2017-07" db="EMBL/GenBank/DDBJ databases">
        <title>Genome sequence of Streptomyces pluripotens MUSC 137T.</title>
        <authorList>
            <person name="Ser H.-L."/>
            <person name="Lee L.-H."/>
        </authorList>
    </citation>
    <scope>NUCLEOTIDE SEQUENCE [LARGE SCALE GENOMIC DNA]</scope>
    <source>
        <strain evidence="2 3">MUSC 137</strain>
    </source>
</reference>
<protein>
    <recommendedName>
        <fullName evidence="4">Methyltransferase domain-containing protein</fullName>
    </recommendedName>
</protein>
<feature type="region of interest" description="Disordered" evidence="1">
    <location>
        <begin position="1"/>
        <end position="20"/>
    </location>
</feature>
<dbReference type="SUPFAM" id="SSF53335">
    <property type="entry name" value="S-adenosyl-L-methionine-dependent methyltransferases"/>
    <property type="match status" value="1"/>
</dbReference>
<dbReference type="EMBL" id="CP022433">
    <property type="protein sequence ID" value="ASN24811.1"/>
    <property type="molecule type" value="Genomic_DNA"/>
</dbReference>
<dbReference type="RefSeq" id="WP_052318981.1">
    <property type="nucleotide sequence ID" value="NZ_CP021080.1"/>
</dbReference>
<dbReference type="OrthoDB" id="448116at2"/>
<evidence type="ECO:0000313" key="3">
    <source>
        <dbReference type="Proteomes" id="UP000031501"/>
    </source>
</evidence>
<dbReference type="InterPro" id="IPR029063">
    <property type="entry name" value="SAM-dependent_MTases_sf"/>
</dbReference>
<organism evidence="2 3">
    <name type="scientific">Streptomyces pluripotens</name>
    <dbReference type="NCBI Taxonomy" id="1355015"/>
    <lineage>
        <taxon>Bacteria</taxon>
        <taxon>Bacillati</taxon>
        <taxon>Actinomycetota</taxon>
        <taxon>Actinomycetes</taxon>
        <taxon>Kitasatosporales</taxon>
        <taxon>Streptomycetaceae</taxon>
        <taxon>Streptomyces</taxon>
    </lineage>
</organism>
<dbReference type="AlphaFoldDB" id="A0A221NXV4"/>